<keyword evidence="7" id="KW-0732">Signal</keyword>
<evidence type="ECO:0000256" key="8">
    <source>
        <dbReference type="ARBA" id="ARBA00023139"/>
    </source>
</evidence>
<comment type="similarity">
    <text evidence="3 10">Belongs to the PstS family.</text>
</comment>
<evidence type="ECO:0000313" key="13">
    <source>
        <dbReference type="EMBL" id="MBF2230381.1"/>
    </source>
</evidence>
<evidence type="ECO:0000313" key="14">
    <source>
        <dbReference type="EMBL" id="MBF9302716.1"/>
    </source>
</evidence>
<evidence type="ECO:0000256" key="5">
    <source>
        <dbReference type="ARBA" id="ARBA00022448"/>
    </source>
</evidence>
<dbReference type="InterPro" id="IPR011862">
    <property type="entry name" value="Phos-bd"/>
</dbReference>
<comment type="subunit">
    <text evidence="4 10">The complex is composed of two ATP-binding proteins (PstB), two transmembrane proteins (PstC and PstA) and a solute-binding protein (PstS).</text>
</comment>
<dbReference type="OrthoDB" id="9790048at2"/>
<dbReference type="InterPro" id="IPR024370">
    <property type="entry name" value="PBP_domain"/>
</dbReference>
<protein>
    <recommendedName>
        <fullName evidence="10">Phosphate-binding protein</fullName>
    </recommendedName>
</protein>
<evidence type="ECO:0000313" key="15">
    <source>
        <dbReference type="Proteomes" id="UP000622362"/>
    </source>
</evidence>
<dbReference type="GeneID" id="50018804"/>
<dbReference type="Proteomes" id="UP000622362">
    <property type="component" value="Unassembled WGS sequence"/>
</dbReference>
<comment type="function">
    <text evidence="1">Part of the ABC transporter complex PstSACB involved in phosphate import.</text>
</comment>
<dbReference type="SMR" id="A0A4Q9W857"/>
<gene>
    <name evidence="13" type="ORF">H3963_08075</name>
    <name evidence="14" type="ORF">I3V53_01250</name>
</gene>
<dbReference type="PANTHER" id="PTHR30570">
    <property type="entry name" value="PERIPLASMIC PHOSPHATE BINDING COMPONENT OF PHOSPHATE ABC TRANSPORTER"/>
    <property type="match status" value="1"/>
</dbReference>
<evidence type="ECO:0000256" key="7">
    <source>
        <dbReference type="ARBA" id="ARBA00022729"/>
    </source>
</evidence>
<reference evidence="13" key="1">
    <citation type="submission" date="2020-08" db="EMBL/GenBank/DDBJ databases">
        <title>Changes in the skin microbiome associated with squamous cell carcinoma in transplant recipients.</title>
        <authorList>
            <person name="Zaugg J."/>
            <person name="Krueger A."/>
            <person name="Lachner N."/>
        </authorList>
    </citation>
    <scope>NUCLEOTIDE SEQUENCE</scope>
    <source>
        <strain evidence="13">R5988</strain>
    </source>
</reference>
<reference evidence="14" key="2">
    <citation type="submission" date="2020-11" db="EMBL/GenBank/DDBJ databases">
        <title>Molecular epidemiology and genomic profiles of multidrug-resistant bacteria collected from clinical sources in South Africa.</title>
        <authorList>
            <person name="Asante J."/>
            <person name="Amoako D.G."/>
        </authorList>
    </citation>
    <scope>NUCLEOTIDE SEQUENCE</scope>
    <source>
        <strain evidence="14">C68</strain>
    </source>
</reference>
<evidence type="ECO:0000259" key="12">
    <source>
        <dbReference type="Pfam" id="PF12849"/>
    </source>
</evidence>
<comment type="function">
    <text evidence="10">Involved in the system for phosphate transport across the cytoplasmic membrane.</text>
</comment>
<evidence type="ECO:0000256" key="11">
    <source>
        <dbReference type="SAM" id="MobiDB-lite"/>
    </source>
</evidence>
<keyword evidence="10" id="KW-0472">Membrane</keyword>
<keyword evidence="10" id="KW-1003">Cell membrane</keyword>
<name>A0A4Q9W857_STAEP</name>
<evidence type="ECO:0000256" key="2">
    <source>
        <dbReference type="ARBA" id="ARBA00004193"/>
    </source>
</evidence>
<dbReference type="Proteomes" id="UP000648077">
    <property type="component" value="Unassembled WGS sequence"/>
</dbReference>
<dbReference type="EMBL" id="JACGQI010000012">
    <property type="protein sequence ID" value="MBF2230381.1"/>
    <property type="molecule type" value="Genomic_DNA"/>
</dbReference>
<dbReference type="CDD" id="cd13654">
    <property type="entry name" value="PBP2_phosphate_like_2"/>
    <property type="match status" value="1"/>
</dbReference>
<dbReference type="SUPFAM" id="SSF53850">
    <property type="entry name" value="Periplasmic binding protein-like II"/>
    <property type="match status" value="1"/>
</dbReference>
<evidence type="ECO:0000256" key="3">
    <source>
        <dbReference type="ARBA" id="ARBA00008725"/>
    </source>
</evidence>
<keyword evidence="9 10" id="KW-0449">Lipoprotein</keyword>
<dbReference type="GO" id="GO:0006817">
    <property type="term" value="P:phosphate ion transport"/>
    <property type="evidence" value="ECO:0007669"/>
    <property type="project" value="UniProtKB-UniRule"/>
</dbReference>
<evidence type="ECO:0000256" key="10">
    <source>
        <dbReference type="RuleBase" id="RU367119"/>
    </source>
</evidence>
<organism evidence="14 15">
    <name type="scientific">Staphylococcus epidermidis</name>
    <dbReference type="NCBI Taxonomy" id="1282"/>
    <lineage>
        <taxon>Bacteria</taxon>
        <taxon>Bacillati</taxon>
        <taxon>Bacillota</taxon>
        <taxon>Bacilli</taxon>
        <taxon>Bacillales</taxon>
        <taxon>Staphylococcaceae</taxon>
        <taxon>Staphylococcus</taxon>
    </lineage>
</organism>
<keyword evidence="5 10" id="KW-0813">Transport</keyword>
<dbReference type="AlphaFoldDB" id="A0A4Q9W857"/>
<dbReference type="RefSeq" id="WP_001831206.1">
    <property type="nucleotide sequence ID" value="NZ_AP019721.1"/>
</dbReference>
<dbReference type="Pfam" id="PF12849">
    <property type="entry name" value="PBP_like_2"/>
    <property type="match status" value="1"/>
</dbReference>
<evidence type="ECO:0000256" key="4">
    <source>
        <dbReference type="ARBA" id="ARBA00011529"/>
    </source>
</evidence>
<sequence>MKKWQLVGTTVLGASVLLGACGGNDGGSGDGKDLKGSAKGEGSSTVAPIVEKLNEKWAKDHKDAKISSGQAGTGAGFQKFIAGETDFSDASRPIKDEEKKKLEDKGIKYHEFKIAQDGVTIAVNKDNDFVKELTKSQLKDIYSGKAKTWKDVNSSWPDKKINAVSPNSSHGTYDFFEEEVMDKQDIKAEKNADTNAIVSSVTKNKEGIGYFGYNFYEQNKDKLKEVKIKDDNGKVTEPTKKTIQNGSYALSRPLFIYAKDKSLKDNKVMSEFMKFVLEDEGKAAEDAGYVASPKKTYKSQLDDLKDFLDKHQKSDKKDDKKSEDK</sequence>
<accession>A0A4Q9W857</accession>
<comment type="caution">
    <text evidence="14">The sequence shown here is derived from an EMBL/GenBank/DDBJ whole genome shotgun (WGS) entry which is preliminary data.</text>
</comment>
<evidence type="ECO:0000256" key="6">
    <source>
        <dbReference type="ARBA" id="ARBA00022592"/>
    </source>
</evidence>
<dbReference type="GO" id="GO:0042301">
    <property type="term" value="F:phosphate ion binding"/>
    <property type="evidence" value="ECO:0007669"/>
    <property type="project" value="UniProtKB-UniRule"/>
</dbReference>
<dbReference type="Gene3D" id="3.40.190.10">
    <property type="entry name" value="Periplasmic binding protein-like II"/>
    <property type="match status" value="2"/>
</dbReference>
<evidence type="ECO:0000256" key="1">
    <source>
        <dbReference type="ARBA" id="ARBA00002841"/>
    </source>
</evidence>
<proteinExistence type="inferred from homology"/>
<dbReference type="NCBIfam" id="TIGR02136">
    <property type="entry name" value="ptsS_2"/>
    <property type="match status" value="1"/>
</dbReference>
<keyword evidence="8 10" id="KW-0564">Palmitate</keyword>
<feature type="region of interest" description="Disordered" evidence="11">
    <location>
        <begin position="23"/>
        <end position="46"/>
    </location>
</feature>
<dbReference type="InterPro" id="IPR050811">
    <property type="entry name" value="Phosphate_ABC_transporter"/>
</dbReference>
<comment type="subcellular location">
    <subcellularLocation>
        <location evidence="2 10">Cell membrane</location>
        <topology evidence="2 10">Lipid-anchor</topology>
    </subcellularLocation>
</comment>
<dbReference type="GO" id="GO:0005886">
    <property type="term" value="C:plasma membrane"/>
    <property type="evidence" value="ECO:0007669"/>
    <property type="project" value="UniProtKB-SubCell"/>
</dbReference>
<dbReference type="PROSITE" id="PS51257">
    <property type="entry name" value="PROKAR_LIPOPROTEIN"/>
    <property type="match status" value="1"/>
</dbReference>
<dbReference type="KEGG" id="seps:DP17_25"/>
<evidence type="ECO:0000256" key="9">
    <source>
        <dbReference type="ARBA" id="ARBA00023288"/>
    </source>
</evidence>
<dbReference type="PANTHER" id="PTHR30570:SF1">
    <property type="entry name" value="PHOSPHATE-BINDING PROTEIN PSTS"/>
    <property type="match status" value="1"/>
</dbReference>
<dbReference type="EMBL" id="JADPYN010000001">
    <property type="protein sequence ID" value="MBF9302716.1"/>
    <property type="molecule type" value="Genomic_DNA"/>
</dbReference>
<feature type="domain" description="PBP" evidence="12">
    <location>
        <begin position="36"/>
        <end position="280"/>
    </location>
</feature>
<keyword evidence="6 10" id="KW-0592">Phosphate transport</keyword>